<feature type="compositionally biased region" description="Low complexity" evidence="1">
    <location>
        <begin position="12"/>
        <end position="21"/>
    </location>
</feature>
<evidence type="ECO:0000256" key="1">
    <source>
        <dbReference type="SAM" id="MobiDB-lite"/>
    </source>
</evidence>
<evidence type="ECO:0000313" key="3">
    <source>
        <dbReference type="Proteomes" id="UP000297229"/>
    </source>
</evidence>
<dbReference type="Proteomes" id="UP000297229">
    <property type="component" value="Unassembled WGS sequence"/>
</dbReference>
<keyword evidence="3" id="KW-1185">Reference proteome</keyword>
<organism evidence="2 3">
    <name type="scientific">Botrytis elliptica</name>
    <dbReference type="NCBI Taxonomy" id="278938"/>
    <lineage>
        <taxon>Eukaryota</taxon>
        <taxon>Fungi</taxon>
        <taxon>Dikarya</taxon>
        <taxon>Ascomycota</taxon>
        <taxon>Pezizomycotina</taxon>
        <taxon>Leotiomycetes</taxon>
        <taxon>Helotiales</taxon>
        <taxon>Sclerotiniaceae</taxon>
        <taxon>Botrytis</taxon>
    </lineage>
</organism>
<reference evidence="2 3" key="1">
    <citation type="submission" date="2017-12" db="EMBL/GenBank/DDBJ databases">
        <title>Comparative genomics of Botrytis spp.</title>
        <authorList>
            <person name="Valero-Jimenez C.A."/>
            <person name="Tapia P."/>
            <person name="Veloso J."/>
            <person name="Silva-Moreno E."/>
            <person name="Staats M."/>
            <person name="Valdes J.H."/>
            <person name="Van Kan J.A.L."/>
        </authorList>
    </citation>
    <scope>NUCLEOTIDE SEQUENCE [LARGE SCALE GENOMIC DNA]</scope>
    <source>
        <strain evidence="2 3">Be9601</strain>
    </source>
</reference>
<feature type="compositionally biased region" description="Basic and acidic residues" evidence="1">
    <location>
        <begin position="1"/>
        <end position="10"/>
    </location>
</feature>
<accession>A0A4Z1JS60</accession>
<comment type="caution">
    <text evidence="2">The sequence shown here is derived from an EMBL/GenBank/DDBJ whole genome shotgun (WGS) entry which is preliminary data.</text>
</comment>
<dbReference type="AlphaFoldDB" id="A0A4Z1JS60"/>
<protein>
    <submittedName>
        <fullName evidence="2">Uncharacterized protein</fullName>
    </submittedName>
</protein>
<evidence type="ECO:0000313" key="2">
    <source>
        <dbReference type="EMBL" id="TGO72083.1"/>
    </source>
</evidence>
<feature type="region of interest" description="Disordered" evidence="1">
    <location>
        <begin position="1"/>
        <end position="64"/>
    </location>
</feature>
<dbReference type="EMBL" id="PQXM01000493">
    <property type="protein sequence ID" value="TGO72083.1"/>
    <property type="molecule type" value="Genomic_DNA"/>
</dbReference>
<sequence length="64" mass="6921">MFLMDSEKSKNSGKPKNSSGKRVSFAVGTNEDKSKPVQSGGKRSLSSTQPATEDDNTKKKSSKR</sequence>
<proteinExistence type="predicted"/>
<gene>
    <name evidence="2" type="ORF">BELL_0495g00100</name>
</gene>
<name>A0A4Z1JS60_9HELO</name>